<evidence type="ECO:0000313" key="14">
    <source>
        <dbReference type="Proteomes" id="UP001396898"/>
    </source>
</evidence>
<feature type="transmembrane region" description="Helical" evidence="12">
    <location>
        <begin position="351"/>
        <end position="370"/>
    </location>
</feature>
<feature type="transmembrane region" description="Helical" evidence="12">
    <location>
        <begin position="325"/>
        <end position="345"/>
    </location>
</feature>
<dbReference type="Pfam" id="PF03901">
    <property type="entry name" value="Glyco_transf_22"/>
    <property type="match status" value="1"/>
</dbReference>
<evidence type="ECO:0000313" key="13">
    <source>
        <dbReference type="EMBL" id="KAK8027826.1"/>
    </source>
</evidence>
<feature type="transmembrane region" description="Helical" evidence="12">
    <location>
        <begin position="177"/>
        <end position="207"/>
    </location>
</feature>
<accession>A0ABR1S7Z7</accession>
<dbReference type="Proteomes" id="UP001396898">
    <property type="component" value="Unassembled WGS sequence"/>
</dbReference>
<feature type="transmembrane region" description="Helical" evidence="12">
    <location>
        <begin position="277"/>
        <end position="293"/>
    </location>
</feature>
<dbReference type="InterPro" id="IPR005599">
    <property type="entry name" value="GPI_mannosylTrfase"/>
</dbReference>
<dbReference type="EMBL" id="JAQQWI010000007">
    <property type="protein sequence ID" value="KAK8027826.1"/>
    <property type="molecule type" value="Genomic_DNA"/>
</dbReference>
<reference evidence="13 14" key="1">
    <citation type="submission" date="2023-01" db="EMBL/GenBank/DDBJ databases">
        <title>Analysis of 21 Apiospora genomes using comparative genomics revels a genus with tremendous synthesis potential of carbohydrate active enzymes and secondary metabolites.</title>
        <authorList>
            <person name="Sorensen T."/>
        </authorList>
    </citation>
    <scope>NUCLEOTIDE SEQUENCE [LARGE SCALE GENOMIC DNA]</scope>
    <source>
        <strain evidence="13 14">CBS 20057</strain>
    </source>
</reference>
<evidence type="ECO:0000256" key="8">
    <source>
        <dbReference type="ARBA" id="ARBA00022989"/>
    </source>
</evidence>
<comment type="caution">
    <text evidence="13">The sequence shown here is derived from an EMBL/GenBank/DDBJ whole genome shotgun (WGS) entry which is preliminary data.</text>
</comment>
<dbReference type="EC" id="2.4.1.-" evidence="12"/>
<organism evidence="13 14">
    <name type="scientific">Apiospora marii</name>
    <dbReference type="NCBI Taxonomy" id="335849"/>
    <lineage>
        <taxon>Eukaryota</taxon>
        <taxon>Fungi</taxon>
        <taxon>Dikarya</taxon>
        <taxon>Ascomycota</taxon>
        <taxon>Pezizomycotina</taxon>
        <taxon>Sordariomycetes</taxon>
        <taxon>Xylariomycetidae</taxon>
        <taxon>Amphisphaeriales</taxon>
        <taxon>Apiosporaceae</taxon>
        <taxon>Apiospora</taxon>
    </lineage>
</organism>
<keyword evidence="5" id="KW-0808">Transferase</keyword>
<evidence type="ECO:0000256" key="6">
    <source>
        <dbReference type="ARBA" id="ARBA00022692"/>
    </source>
</evidence>
<feature type="transmembrane region" description="Helical" evidence="12">
    <location>
        <begin position="7"/>
        <end position="26"/>
    </location>
</feature>
<keyword evidence="9 12" id="KW-0472">Membrane</keyword>
<sequence length="558" mass="61117">MEAVLDALLSLTIPALVILHLVVAPYTKVEESFNIQATHDVLVYGTPTADVYRRLSARYDHFDFPGAVPRTFIGPVLLAGLTQPFIYLAGFRHAQLIVRAVLGLFNAGSLLVFRSKVEKAFGKPTARWYTLLQASQFHVLFYASRTLPNMFAFVLTTLALAQLVGDPRAVSAGQCRVAIGFLTYATAVFRSELAILLTTATLCLLIMGSATIRRVIPTLLGAFVFSLLASVPVDSYFWQKPIWPELWGFYYNAILGSSSEWGVSPWHWYFTNALPKIMLNPLTWAVLIPYALFNRSTRLPAQFLTLPSILFIAIYSIQPHKEARFIFYVAPPLTAAAALGANYIFTRRAKSASYAVASLALAGSVLLSFAGSTGMLMLSSLNYPGGEALSQLRSIVDMTSPSPDVKTVTVHTDVLSCMTGVTLFGQLAYPTKKLNPASDTVSFVFDKSEKPAMLQTPGFWGKFDYVLVEDPSRVTGSWETVGVVEGFAGVEVLKPGAQAAGDDLESGTGIVLGRGALVRRVRETVRKLTGGWWIGPRMEPKIQILKRLRAAPRKEVTE</sequence>
<evidence type="ECO:0000256" key="11">
    <source>
        <dbReference type="ARBA" id="ARBA00048899"/>
    </source>
</evidence>
<comment type="catalytic activity">
    <reaction evidence="11">
        <text>an alpha-D-Man-(1-&gt;2)-alpha-D-Man-(1-&gt;2)-alpha-D-Man-(1-&gt;3)-[alpha-D-Man-(1-&gt;2)-alpha-D-Man-(1-&gt;3)-alpha-D-Man-(1-&gt;6)]-beta-D-Man-(1-&gt;4)-beta-D-GlcNAc-(1-&gt;4)-alpha-D-GlcNAc-diphospho-di-trans,poly-cis-dolichol + a di-trans,poly-cis-dolichyl beta-D-mannosyl phosphate = an alpha-D-Man-(1-&gt;2)-alpha-D-Man-(1-&gt;2)-alpha-D-Man-(1-&gt;3)-[alpha-D-Man-(1-&gt;2)-alpha-D-Man-(1-&gt;3)-[alpha-D-Man-(1-&gt;6)]-alpha-D-Man-(1-&gt;6)]-beta-D-Man-(1-&gt;4)-beta-D-GlcNAc-(1-&gt;4)-alpha-D-GlcNAc-diphospho-di-trans,poly-cis-dolichol + a di-trans,poly-cis-dolichyl phosphate + H(+)</text>
        <dbReference type="Rhea" id="RHEA:29535"/>
        <dbReference type="Rhea" id="RHEA-COMP:19498"/>
        <dbReference type="Rhea" id="RHEA-COMP:19501"/>
        <dbReference type="Rhea" id="RHEA-COMP:19518"/>
        <dbReference type="Rhea" id="RHEA-COMP:19519"/>
        <dbReference type="ChEBI" id="CHEBI:15378"/>
        <dbReference type="ChEBI" id="CHEBI:57683"/>
        <dbReference type="ChEBI" id="CHEBI:58211"/>
        <dbReference type="ChEBI" id="CHEBI:132517"/>
        <dbReference type="ChEBI" id="CHEBI:132519"/>
        <dbReference type="EC" id="2.4.1.260"/>
    </reaction>
    <physiologicalReaction direction="left-to-right" evidence="11">
        <dbReference type="Rhea" id="RHEA:29536"/>
    </physiologicalReaction>
</comment>
<evidence type="ECO:0000256" key="4">
    <source>
        <dbReference type="ARBA" id="ARBA00022676"/>
    </source>
</evidence>
<evidence type="ECO:0000256" key="5">
    <source>
        <dbReference type="ARBA" id="ARBA00022679"/>
    </source>
</evidence>
<evidence type="ECO:0000256" key="1">
    <source>
        <dbReference type="ARBA" id="ARBA00004477"/>
    </source>
</evidence>
<evidence type="ECO:0000256" key="3">
    <source>
        <dbReference type="ARBA" id="ARBA00007063"/>
    </source>
</evidence>
<comment type="subcellular location">
    <subcellularLocation>
        <location evidence="1 12">Endoplasmic reticulum membrane</location>
        <topology evidence="1 12">Multi-pass membrane protein</topology>
    </subcellularLocation>
</comment>
<dbReference type="PANTHER" id="PTHR22760">
    <property type="entry name" value="GLYCOSYLTRANSFERASE"/>
    <property type="match status" value="1"/>
</dbReference>
<dbReference type="PANTHER" id="PTHR22760:SF1">
    <property type="entry name" value="DOL-P-MAN:MAN(7)GLCNAC(2)-PP-DOL ALPHA-1,6-MANNOSYLTRANSFERASE"/>
    <property type="match status" value="1"/>
</dbReference>
<feature type="transmembrane region" description="Helical" evidence="12">
    <location>
        <begin position="96"/>
        <end position="114"/>
    </location>
</feature>
<keyword evidence="4 12" id="KW-0328">Glycosyltransferase</keyword>
<protein>
    <recommendedName>
        <fullName evidence="12">Mannosyltransferase</fullName>
        <ecNumber evidence="12">2.4.1.-</ecNumber>
    </recommendedName>
</protein>
<keyword evidence="6 12" id="KW-0812">Transmembrane</keyword>
<feature type="transmembrane region" description="Helical" evidence="12">
    <location>
        <begin position="219"/>
        <end position="238"/>
    </location>
</feature>
<proteinExistence type="inferred from homology"/>
<feature type="transmembrane region" description="Helical" evidence="12">
    <location>
        <begin position="72"/>
        <end position="89"/>
    </location>
</feature>
<gene>
    <name evidence="13" type="ORF">PG991_004882</name>
</gene>
<comment type="function">
    <text evidence="10">Mannosyltransferase that operates in the biosynthetic pathway of dolichol-linked oligosaccharides, the glycan precursors employed in protein asparagine (N)-glycosylation. The assembly of dolichol-linked oligosaccharides begins on the cytosolic side of the endoplasmic reticulum membrane and finishes in its lumen. The sequential addition of sugars to dolichol pyrophosphate produces dolichol-linked oligosaccharides containing fourteen sugars, including two GlcNAcs, nine mannoses and three glucoses. Once assembled, the oligosaccharide is transferred from the lipid to nascent proteins by oligosaccharyltransferases. In the lumen of the endoplasmic reticulum, adds the eighth mannose residue in an alpha-1,6 linkage onto Man(7)GlcNAc(2)-PP-dolichol to produce Man(8)GlcNAc(2)-PP-dolichol.</text>
</comment>
<evidence type="ECO:0000256" key="12">
    <source>
        <dbReference type="RuleBase" id="RU363075"/>
    </source>
</evidence>
<keyword evidence="7 12" id="KW-0256">Endoplasmic reticulum</keyword>
<evidence type="ECO:0000256" key="7">
    <source>
        <dbReference type="ARBA" id="ARBA00022824"/>
    </source>
</evidence>
<evidence type="ECO:0000256" key="2">
    <source>
        <dbReference type="ARBA" id="ARBA00004922"/>
    </source>
</evidence>
<evidence type="ECO:0000256" key="10">
    <source>
        <dbReference type="ARBA" id="ARBA00044721"/>
    </source>
</evidence>
<comment type="similarity">
    <text evidence="3 12">Belongs to the glycosyltransferase 22 family.</text>
</comment>
<feature type="transmembrane region" description="Helical" evidence="12">
    <location>
        <begin position="299"/>
        <end position="318"/>
    </location>
</feature>
<keyword evidence="14" id="KW-1185">Reference proteome</keyword>
<comment type="pathway">
    <text evidence="2">Protein modification; protein glycosylation.</text>
</comment>
<evidence type="ECO:0000256" key="9">
    <source>
        <dbReference type="ARBA" id="ARBA00023136"/>
    </source>
</evidence>
<keyword evidence="8 12" id="KW-1133">Transmembrane helix</keyword>
<name>A0ABR1S7Z7_9PEZI</name>